<organism evidence="2 3">
    <name type="scientific">Parasponia andersonii</name>
    <name type="common">Sponia andersonii</name>
    <dbReference type="NCBI Taxonomy" id="3476"/>
    <lineage>
        <taxon>Eukaryota</taxon>
        <taxon>Viridiplantae</taxon>
        <taxon>Streptophyta</taxon>
        <taxon>Embryophyta</taxon>
        <taxon>Tracheophyta</taxon>
        <taxon>Spermatophyta</taxon>
        <taxon>Magnoliopsida</taxon>
        <taxon>eudicotyledons</taxon>
        <taxon>Gunneridae</taxon>
        <taxon>Pentapetalae</taxon>
        <taxon>rosids</taxon>
        <taxon>fabids</taxon>
        <taxon>Rosales</taxon>
        <taxon>Cannabaceae</taxon>
        <taxon>Parasponia</taxon>
    </lineage>
</organism>
<protein>
    <submittedName>
        <fullName evidence="2">Uncharacterized protein</fullName>
    </submittedName>
</protein>
<accession>A0A2P5E2B7</accession>
<evidence type="ECO:0000313" key="3">
    <source>
        <dbReference type="Proteomes" id="UP000237105"/>
    </source>
</evidence>
<dbReference type="AlphaFoldDB" id="A0A2P5E2B7"/>
<evidence type="ECO:0000313" key="2">
    <source>
        <dbReference type="EMBL" id="PON79692.1"/>
    </source>
</evidence>
<feature type="compositionally biased region" description="Low complexity" evidence="1">
    <location>
        <begin position="1"/>
        <end position="11"/>
    </location>
</feature>
<dbReference type="Proteomes" id="UP000237105">
    <property type="component" value="Unassembled WGS sequence"/>
</dbReference>
<comment type="caution">
    <text evidence="2">The sequence shown here is derived from an EMBL/GenBank/DDBJ whole genome shotgun (WGS) entry which is preliminary data.</text>
</comment>
<sequence length="60" mass="6712">MDIPVQTTSTPTPTPGPERQQGLVQLPEFELQTFTLDFSYYPPSTRTNSPGGIYIPFLTH</sequence>
<keyword evidence="3" id="KW-1185">Reference proteome</keyword>
<evidence type="ECO:0000256" key="1">
    <source>
        <dbReference type="SAM" id="MobiDB-lite"/>
    </source>
</evidence>
<gene>
    <name evidence="2" type="ORF">PanWU01x14_009240</name>
</gene>
<dbReference type="EMBL" id="JXTB01000003">
    <property type="protein sequence ID" value="PON79692.1"/>
    <property type="molecule type" value="Genomic_DNA"/>
</dbReference>
<reference evidence="3" key="1">
    <citation type="submission" date="2016-06" db="EMBL/GenBank/DDBJ databases">
        <title>Parallel loss of symbiosis genes in relatives of nitrogen-fixing non-legume Parasponia.</title>
        <authorList>
            <person name="Van Velzen R."/>
            <person name="Holmer R."/>
            <person name="Bu F."/>
            <person name="Rutten L."/>
            <person name="Van Zeijl A."/>
            <person name="Liu W."/>
            <person name="Santuari L."/>
            <person name="Cao Q."/>
            <person name="Sharma T."/>
            <person name="Shen D."/>
            <person name="Roswanjaya Y."/>
            <person name="Wardhani T."/>
            <person name="Kalhor M.S."/>
            <person name="Jansen J."/>
            <person name="Van den Hoogen J."/>
            <person name="Gungor B."/>
            <person name="Hartog M."/>
            <person name="Hontelez J."/>
            <person name="Verver J."/>
            <person name="Yang W.-C."/>
            <person name="Schijlen E."/>
            <person name="Repin R."/>
            <person name="Schilthuizen M."/>
            <person name="Schranz E."/>
            <person name="Heidstra R."/>
            <person name="Miyata K."/>
            <person name="Fedorova E."/>
            <person name="Kohlen W."/>
            <person name="Bisseling T."/>
            <person name="Smit S."/>
            <person name="Geurts R."/>
        </authorList>
    </citation>
    <scope>NUCLEOTIDE SEQUENCE [LARGE SCALE GENOMIC DNA]</scope>
    <source>
        <strain evidence="3">cv. WU1-14</strain>
    </source>
</reference>
<name>A0A2P5E2B7_PARAD</name>
<feature type="region of interest" description="Disordered" evidence="1">
    <location>
        <begin position="1"/>
        <end position="21"/>
    </location>
</feature>
<proteinExistence type="predicted"/>